<dbReference type="InterPro" id="IPR036390">
    <property type="entry name" value="WH_DNA-bd_sf"/>
</dbReference>
<dbReference type="SMART" id="SM00866">
    <property type="entry name" value="UTRA"/>
    <property type="match status" value="1"/>
</dbReference>
<dbReference type="Proteomes" id="UP000829992">
    <property type="component" value="Chromosome"/>
</dbReference>
<proteinExistence type="predicted"/>
<dbReference type="InterPro" id="IPR028978">
    <property type="entry name" value="Chorismate_lyase_/UTRA_dom_sf"/>
</dbReference>
<dbReference type="PROSITE" id="PS50949">
    <property type="entry name" value="HTH_GNTR"/>
    <property type="match status" value="1"/>
</dbReference>
<evidence type="ECO:0000313" key="5">
    <source>
        <dbReference type="EMBL" id="UQT54585.1"/>
    </source>
</evidence>
<dbReference type="Gene3D" id="1.10.10.10">
    <property type="entry name" value="Winged helix-like DNA-binding domain superfamily/Winged helix DNA-binding domain"/>
    <property type="match status" value="1"/>
</dbReference>
<gene>
    <name evidence="5" type="ORF">M4V62_05445</name>
</gene>
<dbReference type="PANTHER" id="PTHR44846">
    <property type="entry name" value="MANNOSYL-D-GLYCERATE TRANSPORT/METABOLISM SYSTEM REPRESSOR MNGR-RELATED"/>
    <property type="match status" value="1"/>
</dbReference>
<dbReference type="PRINTS" id="PR00035">
    <property type="entry name" value="HTHGNTR"/>
</dbReference>
<organism evidence="5 6">
    <name type="scientific">Streptomyces durmitorensis</name>
    <dbReference type="NCBI Taxonomy" id="319947"/>
    <lineage>
        <taxon>Bacteria</taxon>
        <taxon>Bacillati</taxon>
        <taxon>Actinomycetota</taxon>
        <taxon>Actinomycetes</taxon>
        <taxon>Kitasatosporales</taxon>
        <taxon>Streptomycetaceae</taxon>
        <taxon>Streptomyces</taxon>
    </lineage>
</organism>
<keyword evidence="2" id="KW-0238">DNA-binding</keyword>
<sequence>MDDSVKALTSRDQQGVPGGVLKRERVREVLLDLIESRRPGDAIPSERTLCTELGVSRPTLRAAVDTLVASGLLVREHGRGMFVARAKVTQELAPGSRPLTAPRAAGDWSSSVLEFSTVRAGARVGRRLRISPAAELVYVVRLRLVDGEPIALEHLHIPAALAPGLTPAQVESGFYAHLREARRIRPAHAAQSIEPTVLTEGEAALLGVPVLSPALLFDRLTTDTEDRPVEYVRSLYRGDRYRIVSRLELDGAAEHPAPTASRTAAWWGTVE</sequence>
<protein>
    <submittedName>
        <fullName evidence="5">GntR family transcriptional regulator</fullName>
    </submittedName>
</protein>
<evidence type="ECO:0000256" key="3">
    <source>
        <dbReference type="ARBA" id="ARBA00023163"/>
    </source>
</evidence>
<evidence type="ECO:0000256" key="1">
    <source>
        <dbReference type="ARBA" id="ARBA00023015"/>
    </source>
</evidence>
<name>A0ABY4PLC6_9ACTN</name>
<dbReference type="RefSeq" id="WP_249586078.1">
    <property type="nucleotide sequence ID" value="NZ_BAAAQL010000002.1"/>
</dbReference>
<dbReference type="InterPro" id="IPR011663">
    <property type="entry name" value="UTRA"/>
</dbReference>
<dbReference type="CDD" id="cd07377">
    <property type="entry name" value="WHTH_GntR"/>
    <property type="match status" value="1"/>
</dbReference>
<evidence type="ECO:0000256" key="2">
    <source>
        <dbReference type="ARBA" id="ARBA00023125"/>
    </source>
</evidence>
<reference evidence="5 6" key="1">
    <citation type="submission" date="2022-05" db="EMBL/GenBank/DDBJ databases">
        <authorList>
            <person name="Zhou X."/>
            <person name="Li K."/>
            <person name="Man Y."/>
        </authorList>
    </citation>
    <scope>NUCLEOTIDE SEQUENCE [LARGE SCALE GENOMIC DNA]</scope>
    <source>
        <strain evidence="5 6">MS405</strain>
    </source>
</reference>
<dbReference type="EMBL" id="CP097289">
    <property type="protein sequence ID" value="UQT54585.1"/>
    <property type="molecule type" value="Genomic_DNA"/>
</dbReference>
<evidence type="ECO:0000313" key="6">
    <source>
        <dbReference type="Proteomes" id="UP000829992"/>
    </source>
</evidence>
<dbReference type="SUPFAM" id="SSF46785">
    <property type="entry name" value="Winged helix' DNA-binding domain"/>
    <property type="match status" value="1"/>
</dbReference>
<dbReference type="Pfam" id="PF00392">
    <property type="entry name" value="GntR"/>
    <property type="match status" value="1"/>
</dbReference>
<dbReference type="Pfam" id="PF07702">
    <property type="entry name" value="UTRA"/>
    <property type="match status" value="1"/>
</dbReference>
<dbReference type="InterPro" id="IPR050679">
    <property type="entry name" value="Bact_HTH_transcr_reg"/>
</dbReference>
<dbReference type="PANTHER" id="PTHR44846:SF1">
    <property type="entry name" value="MANNOSYL-D-GLYCERATE TRANSPORT_METABOLISM SYSTEM REPRESSOR MNGR-RELATED"/>
    <property type="match status" value="1"/>
</dbReference>
<evidence type="ECO:0000259" key="4">
    <source>
        <dbReference type="PROSITE" id="PS50949"/>
    </source>
</evidence>
<keyword evidence="6" id="KW-1185">Reference proteome</keyword>
<dbReference type="SUPFAM" id="SSF64288">
    <property type="entry name" value="Chorismate lyase-like"/>
    <property type="match status" value="1"/>
</dbReference>
<dbReference type="Gene3D" id="3.40.1410.10">
    <property type="entry name" value="Chorismate lyase-like"/>
    <property type="match status" value="1"/>
</dbReference>
<keyword evidence="3" id="KW-0804">Transcription</keyword>
<dbReference type="InterPro" id="IPR000524">
    <property type="entry name" value="Tscrpt_reg_HTH_GntR"/>
</dbReference>
<feature type="domain" description="HTH gntR-type" evidence="4">
    <location>
        <begin position="16"/>
        <end position="86"/>
    </location>
</feature>
<dbReference type="InterPro" id="IPR036388">
    <property type="entry name" value="WH-like_DNA-bd_sf"/>
</dbReference>
<dbReference type="SMART" id="SM00345">
    <property type="entry name" value="HTH_GNTR"/>
    <property type="match status" value="1"/>
</dbReference>
<keyword evidence="1" id="KW-0805">Transcription regulation</keyword>
<accession>A0ABY4PLC6</accession>